<accession>A0AAW7Z335</accession>
<dbReference type="Proteomes" id="UP001170717">
    <property type="component" value="Unassembled WGS sequence"/>
</dbReference>
<dbReference type="InterPro" id="IPR025293">
    <property type="entry name" value="YfiR/HmsC-like"/>
</dbReference>
<reference evidence="2" key="2">
    <citation type="submission" date="2023-07" db="EMBL/GenBank/DDBJ databases">
        <title>Genome content predicts the carbon catabolic preferences of heterotrophic bacteria.</title>
        <authorList>
            <person name="Gralka M."/>
        </authorList>
    </citation>
    <scope>NUCLEOTIDE SEQUENCE</scope>
    <source>
        <strain evidence="2">F2M12</strain>
    </source>
</reference>
<dbReference type="RefSeq" id="WP_057790561.1">
    <property type="nucleotide sequence ID" value="NZ_CANLMS010000001.1"/>
</dbReference>
<dbReference type="EMBL" id="CP013926">
    <property type="protein sequence ID" value="AMJ75106.1"/>
    <property type="molecule type" value="Genomic_DNA"/>
</dbReference>
<evidence type="ECO:0000313" key="2">
    <source>
        <dbReference type="EMBL" id="MDO6577794.1"/>
    </source>
</evidence>
<dbReference type="GeneID" id="83258988"/>
<dbReference type="Pfam" id="PF13689">
    <property type="entry name" value="DUF4154"/>
    <property type="match status" value="1"/>
</dbReference>
<reference evidence="1 3" key="1">
    <citation type="submission" date="2015-12" db="EMBL/GenBank/DDBJ databases">
        <title>Intraspecies pangenome expansion in the marine bacterium Alteromonas.</title>
        <authorList>
            <person name="Lopez-Perez M."/>
            <person name="Rodriguez-Valera F."/>
        </authorList>
    </citation>
    <scope>NUCLEOTIDE SEQUENCE [LARGE SCALE GENOMIC DNA]</scope>
    <source>
        <strain evidence="1 3">LMG 21861</strain>
    </source>
</reference>
<sequence>MKNYIKIVLIIFIIALPFSESHARSSNRENAIKAGFIYNFALYSSGEWFDPNESDVYRICSNDSDFVNSALITLANQKVKGKPVVATYIDHPESGCHSLFIVEKSQHKPVSLDSAEFISTMIISESKNIAQWSGHINLFKTGGKIRFEIAPQRLERANIVMSSKVMRLGRVVDTPREPW</sequence>
<evidence type="ECO:0000313" key="4">
    <source>
        <dbReference type="Proteomes" id="UP001170717"/>
    </source>
</evidence>
<name>A0AAW7Z335_9ALTE</name>
<dbReference type="AlphaFoldDB" id="A0AAW7Z335"/>
<evidence type="ECO:0000313" key="3">
    <source>
        <dbReference type="Proteomes" id="UP000056750"/>
    </source>
</evidence>
<proteinExistence type="predicted"/>
<gene>
    <name evidence="1" type="ORF">AVL57_14740</name>
    <name evidence="2" type="ORF">Q4527_10350</name>
</gene>
<dbReference type="KEGG" id="asq:AVL57_14740"/>
<keyword evidence="3" id="KW-1185">Reference proteome</keyword>
<evidence type="ECO:0000313" key="1">
    <source>
        <dbReference type="EMBL" id="AMJ75106.1"/>
    </source>
</evidence>
<organism evidence="2 4">
    <name type="scientific">Alteromonas stellipolaris</name>
    <dbReference type="NCBI Taxonomy" id="233316"/>
    <lineage>
        <taxon>Bacteria</taxon>
        <taxon>Pseudomonadati</taxon>
        <taxon>Pseudomonadota</taxon>
        <taxon>Gammaproteobacteria</taxon>
        <taxon>Alteromonadales</taxon>
        <taxon>Alteromonadaceae</taxon>
        <taxon>Alteromonas/Salinimonas group</taxon>
        <taxon>Alteromonas</taxon>
    </lineage>
</organism>
<dbReference type="Proteomes" id="UP000056750">
    <property type="component" value="Chromosome"/>
</dbReference>
<protein>
    <submittedName>
        <fullName evidence="2">YfiR family protein</fullName>
    </submittedName>
</protein>
<dbReference type="EMBL" id="JAUOQI010000006">
    <property type="protein sequence ID" value="MDO6577794.1"/>
    <property type="molecule type" value="Genomic_DNA"/>
</dbReference>